<evidence type="ECO:0000256" key="1">
    <source>
        <dbReference type="SAM" id="MobiDB-lite"/>
    </source>
</evidence>
<dbReference type="STRING" id="943816.AN217_10180"/>
<dbReference type="InterPro" id="IPR021878">
    <property type="entry name" value="TgpA_N"/>
</dbReference>
<evidence type="ECO:0000313" key="4">
    <source>
        <dbReference type="EMBL" id="SER34842.1"/>
    </source>
</evidence>
<keyword evidence="2" id="KW-0472">Membrane</keyword>
<dbReference type="PANTHER" id="PTHR42736">
    <property type="entry name" value="PROTEIN-GLUTAMINE GAMMA-GLUTAMYLTRANSFERASE"/>
    <property type="match status" value="1"/>
</dbReference>
<keyword evidence="5" id="KW-1185">Reference proteome</keyword>
<gene>
    <name evidence="4" type="ORF">SAMN05421870_101363</name>
</gene>
<feature type="region of interest" description="Disordered" evidence="1">
    <location>
        <begin position="557"/>
        <end position="632"/>
    </location>
</feature>
<sequence length="807" mass="85615">MSGRGRLAFCAALATLAAACALLPLVEPAAWLIQAAVLIGVQAGVGAAARRVPLARPLTVLAQALTSLLLLTLVFARSVAPAGFLPVPEVFTHFAALFEQGVQDVGRYAIPAPLTDGIRLMLIGGVLLIGLLVDTVAVTYRSAAPAGLPLLALYSVAAGLSEGGARWLWFLCAAGGYLLLLLAEGRERLSQWGRVFADRTRPGAAPPQPGSVGGAAAAPVRTGRRIGVLALGVSLLVPTALPSLSGGLLDGVGAGGGGVRGQGGGTVSAVNPVVALKNSLDQPQDRTALVYRTDGGDNGENGDNGLYLRIVALDRFDGAQWKPSERRIGEIPDQLPAPRGLGPQVRTSTVRTTIQASDAYAQDWLPMPFPADRVRLEGKWRFEPEGRTLVGYDEQTTRGLRYTVESLQVRPTAEQLRNAPDPPPGLEREYTAVPGTLPDVVSRTARQVTRGAENDYERAVRLQDWFADEGGFVYDTEVEAGTGVNAIADFLRQKEGFCVHFSFAMASMARTLGIPARVAVGFTPGTARDDGAMEVGFQDAHAWPELYFEGVGWTRFEPTPTRGSTPPYARPDAPDPDGDSGEVLPDRDGSDEPTVAPSPSQECTAQQKRSDPECGLAAPLPGSGGSEEGPSAAAVAGVGGAALLLLALLLLPMLLRMRRRSRRLRLRPRPRGTGPEGAEGVLAAWQELLDTGWDYGIVPEDSATPRTAAERLARVGELRPPETEALQRVALAVEQVLYAPEPQPAPGIARDVQRVRAGLRAAAPRTLRIRALLLPPSTGRLLRAAGHRGRALRARWIRAMHRPRPAE</sequence>
<dbReference type="SMART" id="SM00460">
    <property type="entry name" value="TGc"/>
    <property type="match status" value="1"/>
</dbReference>
<dbReference type="Proteomes" id="UP000182841">
    <property type="component" value="Unassembled WGS sequence"/>
</dbReference>
<reference evidence="5" key="1">
    <citation type="submission" date="2016-10" db="EMBL/GenBank/DDBJ databases">
        <authorList>
            <person name="Varghese N."/>
            <person name="Submissions S."/>
        </authorList>
    </citation>
    <scope>NUCLEOTIDE SEQUENCE [LARGE SCALE GENOMIC DNA]</scope>
    <source>
        <strain evidence="5">CGMCC 4.6825</strain>
    </source>
</reference>
<feature type="transmembrane region" description="Helical" evidence="2">
    <location>
        <begin position="29"/>
        <end position="48"/>
    </location>
</feature>
<dbReference type="EMBL" id="FOGO01000001">
    <property type="protein sequence ID" value="SER34842.1"/>
    <property type="molecule type" value="Genomic_DNA"/>
</dbReference>
<evidence type="ECO:0000313" key="5">
    <source>
        <dbReference type="Proteomes" id="UP000182841"/>
    </source>
</evidence>
<dbReference type="InterPro" id="IPR002931">
    <property type="entry name" value="Transglutaminase-like"/>
</dbReference>
<protein>
    <recommendedName>
        <fullName evidence="3">Transglutaminase-like domain-containing protein</fullName>
    </recommendedName>
</protein>
<accession>A0A1H9NFZ0</accession>
<dbReference type="Pfam" id="PF13559">
    <property type="entry name" value="DUF4129"/>
    <property type="match status" value="1"/>
</dbReference>
<feature type="compositionally biased region" description="Polar residues" evidence="1">
    <location>
        <begin position="597"/>
        <end position="607"/>
    </location>
</feature>
<feature type="transmembrane region" description="Helical" evidence="2">
    <location>
        <begin position="632"/>
        <end position="655"/>
    </location>
</feature>
<feature type="domain" description="Transglutaminase-like" evidence="3">
    <location>
        <begin position="490"/>
        <end position="560"/>
    </location>
</feature>
<dbReference type="AlphaFoldDB" id="A0A1H9NFZ0"/>
<proteinExistence type="predicted"/>
<dbReference type="Pfam" id="PF01841">
    <property type="entry name" value="Transglut_core"/>
    <property type="match status" value="1"/>
</dbReference>
<dbReference type="OrthoDB" id="9804023at2"/>
<dbReference type="Gene3D" id="3.10.620.30">
    <property type="match status" value="1"/>
</dbReference>
<evidence type="ECO:0000259" key="3">
    <source>
        <dbReference type="SMART" id="SM00460"/>
    </source>
</evidence>
<feature type="transmembrane region" description="Helical" evidence="2">
    <location>
        <begin position="117"/>
        <end position="136"/>
    </location>
</feature>
<keyword evidence="2" id="KW-1133">Transmembrane helix</keyword>
<dbReference type="InterPro" id="IPR038765">
    <property type="entry name" value="Papain-like_cys_pep_sf"/>
</dbReference>
<dbReference type="SUPFAM" id="SSF54001">
    <property type="entry name" value="Cysteine proteinases"/>
    <property type="match status" value="1"/>
</dbReference>
<dbReference type="RefSeq" id="WP_074998305.1">
    <property type="nucleotide sequence ID" value="NZ_FOGO01000001.1"/>
</dbReference>
<keyword evidence="2" id="KW-0812">Transmembrane</keyword>
<feature type="transmembrane region" description="Helical" evidence="2">
    <location>
        <begin position="143"/>
        <end position="161"/>
    </location>
</feature>
<dbReference type="InterPro" id="IPR025403">
    <property type="entry name" value="TgpA-like_C"/>
</dbReference>
<name>A0A1H9NFZ0_9ACTN</name>
<dbReference type="InterPro" id="IPR052901">
    <property type="entry name" value="Bact_TGase-like"/>
</dbReference>
<dbReference type="Pfam" id="PF11992">
    <property type="entry name" value="TgpA_N"/>
    <property type="match status" value="1"/>
</dbReference>
<feature type="transmembrane region" description="Helical" evidence="2">
    <location>
        <begin position="60"/>
        <end position="80"/>
    </location>
</feature>
<dbReference type="PANTHER" id="PTHR42736:SF1">
    <property type="entry name" value="PROTEIN-GLUTAMINE GAMMA-GLUTAMYLTRANSFERASE"/>
    <property type="match status" value="1"/>
</dbReference>
<evidence type="ECO:0000256" key="2">
    <source>
        <dbReference type="SAM" id="Phobius"/>
    </source>
</evidence>
<organism evidence="4 5">
    <name type="scientific">Streptomyces qinglanensis</name>
    <dbReference type="NCBI Taxonomy" id="943816"/>
    <lineage>
        <taxon>Bacteria</taxon>
        <taxon>Bacillati</taxon>
        <taxon>Actinomycetota</taxon>
        <taxon>Actinomycetes</taxon>
        <taxon>Kitasatosporales</taxon>
        <taxon>Streptomycetaceae</taxon>
        <taxon>Streptomyces</taxon>
    </lineage>
</organism>
<dbReference type="PROSITE" id="PS51257">
    <property type="entry name" value="PROKAR_LIPOPROTEIN"/>
    <property type="match status" value="1"/>
</dbReference>